<dbReference type="Pfam" id="PF01351">
    <property type="entry name" value="RNase_HII"/>
    <property type="match status" value="1"/>
</dbReference>
<dbReference type="PANTHER" id="PTHR10954">
    <property type="entry name" value="RIBONUCLEASE H2 SUBUNIT A"/>
    <property type="match status" value="1"/>
</dbReference>
<organism evidence="18">
    <name type="scientific">Flexilinea flocculi</name>
    <dbReference type="NCBI Taxonomy" id="1678840"/>
    <lineage>
        <taxon>Bacteria</taxon>
        <taxon>Bacillati</taxon>
        <taxon>Chloroflexota</taxon>
        <taxon>Anaerolineae</taxon>
        <taxon>Anaerolineales</taxon>
        <taxon>Anaerolineaceae</taxon>
        <taxon>Flexilinea</taxon>
    </lineage>
</organism>
<name>A0A0K8P9X7_9CHLR</name>
<evidence type="ECO:0000256" key="15">
    <source>
        <dbReference type="PROSITE-ProRule" id="PRU01319"/>
    </source>
</evidence>
<dbReference type="PATRIC" id="fig|1678840.3.peg.278"/>
<feature type="domain" description="RNase H type-2" evidence="17">
    <location>
        <begin position="19"/>
        <end position="211"/>
    </location>
</feature>
<comment type="similarity">
    <text evidence="5 14 16">Belongs to the RNase HII family.</text>
</comment>
<comment type="cofactor">
    <cofactor evidence="2">
        <name>Mg(2+)</name>
        <dbReference type="ChEBI" id="CHEBI:18420"/>
    </cofactor>
</comment>
<dbReference type="InterPro" id="IPR001352">
    <property type="entry name" value="RNase_HII/HIII"/>
</dbReference>
<evidence type="ECO:0000256" key="6">
    <source>
        <dbReference type="ARBA" id="ARBA00012180"/>
    </source>
</evidence>
<dbReference type="PROSITE" id="PS51975">
    <property type="entry name" value="RNASE_H_2"/>
    <property type="match status" value="1"/>
</dbReference>
<keyword evidence="10 14" id="KW-0479">Metal-binding</keyword>
<keyword evidence="13 14" id="KW-0464">Manganese</keyword>
<comment type="function">
    <text evidence="3 14 16">Endonuclease that specifically degrades the RNA of RNA-DNA hybrids.</text>
</comment>
<evidence type="ECO:0000256" key="13">
    <source>
        <dbReference type="ARBA" id="ARBA00023211"/>
    </source>
</evidence>
<evidence type="ECO:0000256" key="1">
    <source>
        <dbReference type="ARBA" id="ARBA00000077"/>
    </source>
</evidence>
<evidence type="ECO:0000259" key="17">
    <source>
        <dbReference type="PROSITE" id="PS51975"/>
    </source>
</evidence>
<accession>A0A0K8P9X7</accession>
<dbReference type="GO" id="GO:0004523">
    <property type="term" value="F:RNA-DNA hybrid ribonuclease activity"/>
    <property type="evidence" value="ECO:0007669"/>
    <property type="project" value="UniProtKB-UniRule"/>
</dbReference>
<dbReference type="Proteomes" id="UP000053370">
    <property type="component" value="Unassembled WGS sequence"/>
</dbReference>
<dbReference type="OrthoDB" id="9803420at2"/>
<dbReference type="EMBL" id="DF968179">
    <property type="protein sequence ID" value="GAP39309.1"/>
    <property type="molecule type" value="Genomic_DNA"/>
</dbReference>
<feature type="binding site" evidence="14 15">
    <location>
        <position position="121"/>
    </location>
    <ligand>
        <name>a divalent metal cation</name>
        <dbReference type="ChEBI" id="CHEBI:60240"/>
    </ligand>
</feature>
<dbReference type="STRING" id="1678840.ATC1_11237"/>
<dbReference type="AlphaFoldDB" id="A0A0K8P9X7"/>
<dbReference type="GO" id="GO:0003723">
    <property type="term" value="F:RNA binding"/>
    <property type="evidence" value="ECO:0007669"/>
    <property type="project" value="UniProtKB-UniRule"/>
</dbReference>
<evidence type="ECO:0000256" key="11">
    <source>
        <dbReference type="ARBA" id="ARBA00022759"/>
    </source>
</evidence>
<dbReference type="InterPro" id="IPR012337">
    <property type="entry name" value="RNaseH-like_sf"/>
</dbReference>
<dbReference type="NCBIfam" id="NF000595">
    <property type="entry name" value="PRK00015.1-3"/>
    <property type="match status" value="1"/>
</dbReference>
<evidence type="ECO:0000256" key="10">
    <source>
        <dbReference type="ARBA" id="ARBA00022723"/>
    </source>
</evidence>
<dbReference type="InterPro" id="IPR024567">
    <property type="entry name" value="RNase_HII/HIII_dom"/>
</dbReference>
<comment type="cofactor">
    <cofactor evidence="14 15">
        <name>Mn(2+)</name>
        <dbReference type="ChEBI" id="CHEBI:29035"/>
    </cofactor>
    <cofactor evidence="14 15">
        <name>Mg(2+)</name>
        <dbReference type="ChEBI" id="CHEBI:18420"/>
    </cofactor>
    <text evidence="14 15">Manganese or magnesium. Binds 1 divalent metal ion per monomer in the absence of substrate. May bind a second metal ion after substrate binding.</text>
</comment>
<dbReference type="Gene3D" id="3.30.420.10">
    <property type="entry name" value="Ribonuclease H-like superfamily/Ribonuclease H"/>
    <property type="match status" value="1"/>
</dbReference>
<keyword evidence="9 14" id="KW-0540">Nuclease</keyword>
<evidence type="ECO:0000256" key="12">
    <source>
        <dbReference type="ARBA" id="ARBA00022801"/>
    </source>
</evidence>
<evidence type="ECO:0000256" key="7">
    <source>
        <dbReference type="ARBA" id="ARBA00019179"/>
    </source>
</evidence>
<comment type="subcellular location">
    <subcellularLocation>
        <location evidence="4 14">Cytoplasm</location>
    </subcellularLocation>
</comment>
<dbReference type="InterPro" id="IPR022898">
    <property type="entry name" value="RNase_HII"/>
</dbReference>
<dbReference type="RefSeq" id="WP_062277359.1">
    <property type="nucleotide sequence ID" value="NZ_DF968179.1"/>
</dbReference>
<dbReference type="InterPro" id="IPR036397">
    <property type="entry name" value="RNaseH_sf"/>
</dbReference>
<dbReference type="GO" id="GO:0032299">
    <property type="term" value="C:ribonuclease H2 complex"/>
    <property type="evidence" value="ECO:0007669"/>
    <property type="project" value="TreeGrafter"/>
</dbReference>
<proteinExistence type="inferred from homology"/>
<evidence type="ECO:0000256" key="9">
    <source>
        <dbReference type="ARBA" id="ARBA00022722"/>
    </source>
</evidence>
<keyword evidence="11 14" id="KW-0255">Endonuclease</keyword>
<dbReference type="SUPFAM" id="SSF53098">
    <property type="entry name" value="Ribonuclease H-like"/>
    <property type="match status" value="1"/>
</dbReference>
<evidence type="ECO:0000256" key="4">
    <source>
        <dbReference type="ARBA" id="ARBA00004496"/>
    </source>
</evidence>
<dbReference type="GO" id="GO:0043137">
    <property type="term" value="P:DNA replication, removal of RNA primer"/>
    <property type="evidence" value="ECO:0007669"/>
    <property type="project" value="TreeGrafter"/>
</dbReference>
<evidence type="ECO:0000256" key="2">
    <source>
        <dbReference type="ARBA" id="ARBA00001946"/>
    </source>
</evidence>
<evidence type="ECO:0000256" key="14">
    <source>
        <dbReference type="HAMAP-Rule" id="MF_00052"/>
    </source>
</evidence>
<dbReference type="GO" id="GO:0006298">
    <property type="term" value="P:mismatch repair"/>
    <property type="evidence" value="ECO:0007669"/>
    <property type="project" value="TreeGrafter"/>
</dbReference>
<keyword evidence="8 14" id="KW-0963">Cytoplasm</keyword>
<dbReference type="EC" id="3.1.26.4" evidence="6 14"/>
<protein>
    <recommendedName>
        <fullName evidence="7 14">Ribonuclease HII</fullName>
        <shortName evidence="14">RNase HII</shortName>
        <ecNumber evidence="6 14">3.1.26.4</ecNumber>
    </recommendedName>
</protein>
<keyword evidence="19" id="KW-1185">Reference proteome</keyword>
<dbReference type="PANTHER" id="PTHR10954:SF18">
    <property type="entry name" value="RIBONUCLEASE HII"/>
    <property type="match status" value="1"/>
</dbReference>
<evidence type="ECO:0000313" key="18">
    <source>
        <dbReference type="EMBL" id="GAP39309.1"/>
    </source>
</evidence>
<reference evidence="18" key="1">
    <citation type="journal article" date="2015" name="Genome Announc.">
        <title>Draft Genome Sequence of Anaerolineae Strain TC1, a Novel Isolate from a Methanogenic Wastewater Treatment System.</title>
        <authorList>
            <person name="Matsuura N."/>
            <person name="Tourlousse D.M."/>
            <person name="Sun L."/>
            <person name="Toyonaga M."/>
            <person name="Kuroda K."/>
            <person name="Ohashi A."/>
            <person name="Cruz R."/>
            <person name="Yamaguchi T."/>
            <person name="Sekiguchi Y."/>
        </authorList>
    </citation>
    <scope>NUCLEOTIDE SEQUENCE [LARGE SCALE GENOMIC DNA]</scope>
    <source>
        <strain evidence="18">TC1</strain>
    </source>
</reference>
<dbReference type="CDD" id="cd07182">
    <property type="entry name" value="RNase_HII_bacteria_HII_like"/>
    <property type="match status" value="1"/>
</dbReference>
<evidence type="ECO:0000256" key="8">
    <source>
        <dbReference type="ARBA" id="ARBA00022490"/>
    </source>
</evidence>
<dbReference type="GO" id="GO:0030145">
    <property type="term" value="F:manganese ion binding"/>
    <property type="evidence" value="ECO:0007669"/>
    <property type="project" value="UniProtKB-UniRule"/>
</dbReference>
<keyword evidence="12 14" id="KW-0378">Hydrolase</keyword>
<feature type="binding site" evidence="14 15">
    <location>
        <position position="25"/>
    </location>
    <ligand>
        <name>a divalent metal cation</name>
        <dbReference type="ChEBI" id="CHEBI:60240"/>
    </ligand>
</feature>
<gene>
    <name evidence="14" type="primary">rnhB</name>
    <name evidence="18" type="ORF">ATC1_11237</name>
</gene>
<comment type="catalytic activity">
    <reaction evidence="1 14 15 16">
        <text>Endonucleolytic cleavage to 5'-phosphomonoester.</text>
        <dbReference type="EC" id="3.1.26.4"/>
    </reaction>
</comment>
<dbReference type="HAMAP" id="MF_00052_B">
    <property type="entry name" value="RNase_HII_B"/>
    <property type="match status" value="1"/>
</dbReference>
<dbReference type="GO" id="GO:0005737">
    <property type="term" value="C:cytoplasm"/>
    <property type="evidence" value="ECO:0007669"/>
    <property type="project" value="UniProtKB-SubCell"/>
</dbReference>
<evidence type="ECO:0000313" key="19">
    <source>
        <dbReference type="Proteomes" id="UP000053370"/>
    </source>
</evidence>
<evidence type="ECO:0000256" key="5">
    <source>
        <dbReference type="ARBA" id="ARBA00007383"/>
    </source>
</evidence>
<sequence length="211" mass="23852">MIEKPTLDLEKALWEQGFFYIAGIDEAGRGAWAGPVMAGAVILPVDQDLLNIMDGVRDSKQMTASERDYMTAVIMEHALSWAVGSADHQEIDQFGILPATRLAMERAIQGLSIKPQYLLLDYVWLPRQMTPQQSMPKGDVHSLSIASASILAKVFRDRWMTNEAAVRYPVYGFDQHKGYGTQLHQSRLEEYGPCEIHRKTFHPILKDLSLY</sequence>
<evidence type="ECO:0000256" key="3">
    <source>
        <dbReference type="ARBA" id="ARBA00004065"/>
    </source>
</evidence>
<evidence type="ECO:0000256" key="16">
    <source>
        <dbReference type="RuleBase" id="RU003515"/>
    </source>
</evidence>
<feature type="binding site" evidence="14 15">
    <location>
        <position position="26"/>
    </location>
    <ligand>
        <name>a divalent metal cation</name>
        <dbReference type="ChEBI" id="CHEBI:60240"/>
    </ligand>
</feature>